<keyword evidence="7" id="KW-0233">DNA recombination</keyword>
<dbReference type="InterPro" id="IPR029052">
    <property type="entry name" value="Metallo-depent_PP-like"/>
</dbReference>
<evidence type="ECO:0000256" key="1">
    <source>
        <dbReference type="ARBA" id="ARBA00010555"/>
    </source>
</evidence>
<evidence type="ECO:0000313" key="8">
    <source>
        <dbReference type="EMBL" id="QDO90632.1"/>
    </source>
</evidence>
<dbReference type="SUPFAM" id="SSF56300">
    <property type="entry name" value="Metallo-dependent phosphatases"/>
    <property type="match status" value="1"/>
</dbReference>
<comment type="function">
    <text evidence="7">SbcCD cleaves DNA hairpin structures. These structures can inhibit DNA replication and are intermediates in certain DNA recombination reactions. The complex acts as a 3'-&gt;5' double strand exonuclease that can open hairpins. It also has a 5' single-strand endonuclease activity.</text>
</comment>
<dbReference type="NCBIfam" id="TIGR00619">
    <property type="entry name" value="sbcd"/>
    <property type="match status" value="1"/>
</dbReference>
<dbReference type="Proteomes" id="UP000315953">
    <property type="component" value="Chromosome"/>
</dbReference>
<name>A0A328KBG2_9LACT</name>
<evidence type="ECO:0000256" key="5">
    <source>
        <dbReference type="ARBA" id="ARBA00022801"/>
    </source>
</evidence>
<keyword evidence="4 7" id="KW-0540">Nuclease</keyword>
<keyword evidence="7" id="KW-0235">DNA replication</keyword>
<keyword evidence="6 7" id="KW-0269">Exonuclease</keyword>
<keyword evidence="5 7" id="KW-0378">Hydrolase</keyword>
<evidence type="ECO:0000256" key="3">
    <source>
        <dbReference type="ARBA" id="ARBA00013365"/>
    </source>
</evidence>
<comment type="similarity">
    <text evidence="1 7">Belongs to the SbcD family.</text>
</comment>
<dbReference type="CDD" id="cd00840">
    <property type="entry name" value="MPP_Mre11_N"/>
    <property type="match status" value="1"/>
</dbReference>
<dbReference type="Pfam" id="PF12320">
    <property type="entry name" value="SbcD_C"/>
    <property type="match status" value="1"/>
</dbReference>
<accession>A0A328KBG2</accession>
<dbReference type="GO" id="GO:0006260">
    <property type="term" value="P:DNA replication"/>
    <property type="evidence" value="ECO:0007669"/>
    <property type="project" value="UniProtKB-KW"/>
</dbReference>
<evidence type="ECO:0000256" key="2">
    <source>
        <dbReference type="ARBA" id="ARBA00011322"/>
    </source>
</evidence>
<evidence type="ECO:0000256" key="4">
    <source>
        <dbReference type="ARBA" id="ARBA00022722"/>
    </source>
</evidence>
<comment type="subunit">
    <text evidence="2 7">Heterodimer of SbcC and SbcD.</text>
</comment>
<protein>
    <recommendedName>
        <fullName evidence="3 7">Nuclease SbcCD subunit D</fullName>
    </recommendedName>
</protein>
<dbReference type="PANTHER" id="PTHR30337:SF0">
    <property type="entry name" value="NUCLEASE SBCCD SUBUNIT D"/>
    <property type="match status" value="1"/>
</dbReference>
<dbReference type="EMBL" id="CP041626">
    <property type="protein sequence ID" value="QDO90632.1"/>
    <property type="molecule type" value="Genomic_DNA"/>
</dbReference>
<keyword evidence="7" id="KW-0255">Endonuclease</keyword>
<evidence type="ECO:0000313" key="9">
    <source>
        <dbReference type="Proteomes" id="UP000315953"/>
    </source>
</evidence>
<dbReference type="InterPro" id="IPR004843">
    <property type="entry name" value="Calcineurin-like_PHP"/>
</dbReference>
<organism evidence="8 9">
    <name type="scientific">Dolosigranulum pigrum</name>
    <dbReference type="NCBI Taxonomy" id="29394"/>
    <lineage>
        <taxon>Bacteria</taxon>
        <taxon>Bacillati</taxon>
        <taxon>Bacillota</taxon>
        <taxon>Bacilli</taxon>
        <taxon>Lactobacillales</taxon>
        <taxon>Carnobacteriaceae</taxon>
        <taxon>Dolosigranulum</taxon>
    </lineage>
</organism>
<dbReference type="RefSeq" id="WP_111949646.1">
    <property type="nucleotide sequence ID" value="NZ_CP041626.1"/>
</dbReference>
<dbReference type="AlphaFoldDB" id="A0A328KBG2"/>
<reference evidence="8 9" key="1">
    <citation type="submission" date="2019-07" db="EMBL/GenBank/DDBJ databases">
        <title>Genome assembly of a nasal isolate of Dolosigranulum pigrum from a chronic sinusitis patient.</title>
        <authorList>
            <person name="Baig S."/>
            <person name="Overballe-Petersen S."/>
            <person name="Kaspar U."/>
            <person name="Rendboe A."/>
            <person name="de Man T."/>
            <person name="Liu C."/>
            <person name="Price L.B."/>
            <person name="Stegger M."/>
            <person name="Becker K."/>
            <person name="Skytt Andersen P."/>
        </authorList>
    </citation>
    <scope>NUCLEOTIDE SEQUENCE [LARGE SCALE GENOMIC DNA]</scope>
    <source>
        <strain evidence="8 9">83VPs-KB5</strain>
    </source>
</reference>
<dbReference type="GO" id="GO:0004519">
    <property type="term" value="F:endonuclease activity"/>
    <property type="evidence" value="ECO:0007669"/>
    <property type="project" value="UniProtKB-KW"/>
</dbReference>
<dbReference type="KEGG" id="dpm:FNV33_00635"/>
<dbReference type="PANTHER" id="PTHR30337">
    <property type="entry name" value="COMPONENT OF ATP-DEPENDENT DSDNA EXONUCLEASE"/>
    <property type="match status" value="1"/>
</dbReference>
<dbReference type="GO" id="GO:0006310">
    <property type="term" value="P:DNA recombination"/>
    <property type="evidence" value="ECO:0007669"/>
    <property type="project" value="UniProtKB-KW"/>
</dbReference>
<gene>
    <name evidence="7" type="primary">sbcD</name>
    <name evidence="8" type="ORF">FNV33_00635</name>
</gene>
<sequence length="381" mass="43981">MRFLHTADWHIGKIVHEQSMLADQAYILEQLIEQVEEYEVDAVLMAGDLYDRSLPPKEAVSLVNQTLSRLINELEVPVFIIAGNHDSNERIEYLSGVAEAKQLYMEGTLKAYTRKVSLKEADIYMMPYADHVLIRQALDQPEIRTIEEAVAAQVEQITSSDEFDRSRINMVMFHGYVISGSRTLLEESDSERPLSIGTAEWIDQSIFDAFDYVALGHLHKGQKVGSNRIRYSGSPLKYSKSEAAHQKKSFIIDIDRDSLEVTPVPLIPKRDMRIVRGAFDDLMQQDWSDDYIFIELTDDIFIQDAMSRLRGQFPQILGLEYVNLRADQSTYQTARSQDLKRQSIESLFSDFFEQYTEHTLDEPRREVVREIVRLVEQEETV</sequence>
<dbReference type="InterPro" id="IPR026843">
    <property type="entry name" value="SbcD_C"/>
</dbReference>
<dbReference type="Gene3D" id="3.60.21.10">
    <property type="match status" value="1"/>
</dbReference>
<proteinExistence type="inferred from homology"/>
<dbReference type="GO" id="GO:0008408">
    <property type="term" value="F:3'-5' exonuclease activity"/>
    <property type="evidence" value="ECO:0007669"/>
    <property type="project" value="InterPro"/>
</dbReference>
<evidence type="ECO:0000256" key="7">
    <source>
        <dbReference type="RuleBase" id="RU363069"/>
    </source>
</evidence>
<dbReference type="Pfam" id="PF00149">
    <property type="entry name" value="Metallophos"/>
    <property type="match status" value="1"/>
</dbReference>
<dbReference type="InterPro" id="IPR004593">
    <property type="entry name" value="SbcD"/>
</dbReference>
<evidence type="ECO:0000256" key="6">
    <source>
        <dbReference type="ARBA" id="ARBA00022839"/>
    </source>
</evidence>
<dbReference type="InterPro" id="IPR041796">
    <property type="entry name" value="Mre11_N"/>
</dbReference>
<dbReference type="InterPro" id="IPR050535">
    <property type="entry name" value="DNA_Repair-Maintenance_Comp"/>
</dbReference>